<dbReference type="GeneTree" id="ENSGT01030000234795"/>
<dbReference type="Gene3D" id="1.10.4020.10">
    <property type="entry name" value="DNA breaking-rejoining enzymes"/>
    <property type="match status" value="1"/>
</dbReference>
<reference evidence="3" key="2">
    <citation type="submission" date="2025-09" db="UniProtKB">
        <authorList>
            <consortium name="Ensembl"/>
        </authorList>
    </citation>
    <scope>IDENTIFICATION</scope>
</reference>
<feature type="domain" description="SCAN box" evidence="2">
    <location>
        <begin position="37"/>
        <end position="111"/>
    </location>
</feature>
<reference evidence="3" key="1">
    <citation type="submission" date="2025-08" db="UniProtKB">
        <authorList>
            <consortium name="Ensembl"/>
        </authorList>
    </citation>
    <scope>IDENTIFICATION</scope>
</reference>
<protein>
    <recommendedName>
        <fullName evidence="2">SCAN box domain-containing protein</fullName>
    </recommendedName>
</protein>
<dbReference type="InterPro" id="IPR003309">
    <property type="entry name" value="SCAN_dom"/>
</dbReference>
<dbReference type="InterPro" id="IPR050916">
    <property type="entry name" value="SCAN-C2H2_zinc_finger"/>
</dbReference>
<evidence type="ECO:0000313" key="4">
    <source>
        <dbReference type="Proteomes" id="UP000694404"/>
    </source>
</evidence>
<proteinExistence type="predicted"/>
<evidence type="ECO:0000259" key="2">
    <source>
        <dbReference type="PROSITE" id="PS50804"/>
    </source>
</evidence>
<dbReference type="OMA" id="QNISHDK"/>
<accession>A0A8C0JGL3</accession>
<dbReference type="PROSITE" id="PS50804">
    <property type="entry name" value="SCAN_BOX"/>
    <property type="match status" value="1"/>
</dbReference>
<sequence>IATIPGYFPWLLHNTFFILTTRPSSGHTHLHSPETFRQRFRSQTYPSGARPQVVAQALKEACRRWLQPETRMAEEVTEQVILEQFVHTLPARGRAWVLHHQPATLATAVPVAGGADGQPKKMPHRMAGDHIPRLYYWGRMS</sequence>
<dbReference type="Proteomes" id="UP000694404">
    <property type="component" value="Unplaced"/>
</dbReference>
<dbReference type="AlphaFoldDB" id="A0A8C0JGL3"/>
<dbReference type="InterPro" id="IPR038269">
    <property type="entry name" value="SCAN_sf"/>
</dbReference>
<dbReference type="Pfam" id="PF02023">
    <property type="entry name" value="SCAN"/>
    <property type="match status" value="1"/>
</dbReference>
<dbReference type="Ensembl" id="ENSCABT00000034222.1">
    <property type="protein sequence ID" value="ENSCABP00000031223.1"/>
    <property type="gene ID" value="ENSCABG00000022809.1"/>
</dbReference>
<dbReference type="PANTHER" id="PTHR45935:SF15">
    <property type="entry name" value="SCAN BOX DOMAIN-CONTAINING PROTEIN"/>
    <property type="match status" value="1"/>
</dbReference>
<evidence type="ECO:0000256" key="1">
    <source>
        <dbReference type="ARBA" id="ARBA00023242"/>
    </source>
</evidence>
<keyword evidence="1" id="KW-0539">Nucleus</keyword>
<name>A0A8C0JGL3_CHEAB</name>
<dbReference type="SUPFAM" id="SSF47353">
    <property type="entry name" value="Retrovirus capsid dimerization domain-like"/>
    <property type="match status" value="1"/>
</dbReference>
<organism evidence="3 4">
    <name type="scientific">Chelonoidis abingdonii</name>
    <name type="common">Abingdon island giant tortoise</name>
    <name type="synonym">Testudo abingdonii</name>
    <dbReference type="NCBI Taxonomy" id="106734"/>
    <lineage>
        <taxon>Eukaryota</taxon>
        <taxon>Metazoa</taxon>
        <taxon>Chordata</taxon>
        <taxon>Craniata</taxon>
        <taxon>Vertebrata</taxon>
        <taxon>Euteleostomi</taxon>
        <taxon>Archelosauria</taxon>
        <taxon>Testudinata</taxon>
        <taxon>Testudines</taxon>
        <taxon>Cryptodira</taxon>
        <taxon>Durocryptodira</taxon>
        <taxon>Testudinoidea</taxon>
        <taxon>Testudinidae</taxon>
        <taxon>Chelonoidis</taxon>
    </lineage>
</organism>
<dbReference type="PANTHER" id="PTHR45935">
    <property type="entry name" value="PROTEIN ZBED8-RELATED"/>
    <property type="match status" value="1"/>
</dbReference>
<dbReference type="SMART" id="SM00431">
    <property type="entry name" value="SCAN"/>
    <property type="match status" value="1"/>
</dbReference>
<keyword evidence="4" id="KW-1185">Reference proteome</keyword>
<evidence type="ECO:0000313" key="3">
    <source>
        <dbReference type="Ensembl" id="ENSCABP00000031223.1"/>
    </source>
</evidence>